<feature type="compositionally biased region" description="Basic residues" evidence="6">
    <location>
        <begin position="1"/>
        <end position="11"/>
    </location>
</feature>
<dbReference type="OrthoDB" id="3252425at2759"/>
<evidence type="ECO:0000256" key="1">
    <source>
        <dbReference type="ARBA" id="ARBA00004123"/>
    </source>
</evidence>
<dbReference type="Proteomes" id="UP000235388">
    <property type="component" value="Unassembled WGS sequence"/>
</dbReference>
<dbReference type="EMBL" id="PGCJ01000155">
    <property type="protein sequence ID" value="PLW42696.1"/>
    <property type="molecule type" value="Genomic_DNA"/>
</dbReference>
<comment type="caution">
    <text evidence="7">The sequence shown here is derived from an EMBL/GenBank/DDBJ whole genome shotgun (WGS) entry which is preliminary data.</text>
</comment>
<reference evidence="7 8" key="1">
    <citation type="submission" date="2017-11" db="EMBL/GenBank/DDBJ databases">
        <title>De novo assembly and phasing of dikaryotic genomes from two isolates of Puccinia coronata f. sp. avenae, the causal agent of oat crown rust.</title>
        <authorList>
            <person name="Miller M.E."/>
            <person name="Zhang Y."/>
            <person name="Omidvar V."/>
            <person name="Sperschneider J."/>
            <person name="Schwessinger B."/>
            <person name="Raley C."/>
            <person name="Palmer J.M."/>
            <person name="Garnica D."/>
            <person name="Upadhyaya N."/>
            <person name="Rathjen J."/>
            <person name="Taylor J.M."/>
            <person name="Park R.F."/>
            <person name="Dodds P.N."/>
            <person name="Hirsch C.D."/>
            <person name="Kianian S.F."/>
            <person name="Figueroa M."/>
        </authorList>
    </citation>
    <scope>NUCLEOTIDE SEQUENCE [LARGE SCALE GENOMIC DNA]</scope>
    <source>
        <strain evidence="7">12NC29</strain>
    </source>
</reference>
<evidence type="ECO:0000313" key="8">
    <source>
        <dbReference type="Proteomes" id="UP000235388"/>
    </source>
</evidence>
<feature type="compositionally biased region" description="Acidic residues" evidence="6">
    <location>
        <begin position="256"/>
        <end position="285"/>
    </location>
</feature>
<dbReference type="GO" id="GO:0005634">
    <property type="term" value="C:nucleus"/>
    <property type="evidence" value="ECO:0007669"/>
    <property type="project" value="UniProtKB-SubCell"/>
</dbReference>
<gene>
    <name evidence="7" type="ORF">PCANC_07905</name>
</gene>
<keyword evidence="4" id="KW-0862">Zinc</keyword>
<proteinExistence type="predicted"/>
<keyword evidence="5" id="KW-0539">Nucleus</keyword>
<comment type="subcellular location">
    <subcellularLocation>
        <location evidence="1">Nucleus</location>
    </subcellularLocation>
</comment>
<keyword evidence="8" id="KW-1185">Reference proteome</keyword>
<feature type="region of interest" description="Disordered" evidence="6">
    <location>
        <begin position="1"/>
        <end position="75"/>
    </location>
</feature>
<evidence type="ECO:0000256" key="3">
    <source>
        <dbReference type="ARBA" id="ARBA00022771"/>
    </source>
</evidence>
<evidence type="ECO:0000256" key="5">
    <source>
        <dbReference type="ARBA" id="ARBA00023242"/>
    </source>
</evidence>
<dbReference type="PANTHER" id="PTHR46481">
    <property type="entry name" value="ZINC FINGER BED DOMAIN-CONTAINING PROTEIN 4"/>
    <property type="match status" value="1"/>
</dbReference>
<accession>A0A2N5UYH9</accession>
<keyword evidence="3" id="KW-0863">Zinc-finger</keyword>
<name>A0A2N5UYH9_9BASI</name>
<feature type="compositionally biased region" description="Polar residues" evidence="6">
    <location>
        <begin position="234"/>
        <end position="248"/>
    </location>
</feature>
<evidence type="ECO:0000256" key="2">
    <source>
        <dbReference type="ARBA" id="ARBA00022723"/>
    </source>
</evidence>
<evidence type="ECO:0000256" key="4">
    <source>
        <dbReference type="ARBA" id="ARBA00022833"/>
    </source>
</evidence>
<dbReference type="GO" id="GO:0008270">
    <property type="term" value="F:zinc ion binding"/>
    <property type="evidence" value="ECO:0007669"/>
    <property type="project" value="UniProtKB-KW"/>
</dbReference>
<keyword evidence="2" id="KW-0479">Metal-binding</keyword>
<organism evidence="7 8">
    <name type="scientific">Puccinia coronata f. sp. avenae</name>
    <dbReference type="NCBI Taxonomy" id="200324"/>
    <lineage>
        <taxon>Eukaryota</taxon>
        <taxon>Fungi</taxon>
        <taxon>Dikarya</taxon>
        <taxon>Basidiomycota</taxon>
        <taxon>Pucciniomycotina</taxon>
        <taxon>Pucciniomycetes</taxon>
        <taxon>Pucciniales</taxon>
        <taxon>Pucciniaceae</taxon>
        <taxon>Puccinia</taxon>
    </lineage>
</organism>
<evidence type="ECO:0000313" key="7">
    <source>
        <dbReference type="EMBL" id="PLW42696.1"/>
    </source>
</evidence>
<evidence type="ECO:0008006" key="9">
    <source>
        <dbReference type="Google" id="ProtNLM"/>
    </source>
</evidence>
<feature type="region of interest" description="Disordered" evidence="6">
    <location>
        <begin position="234"/>
        <end position="285"/>
    </location>
</feature>
<sequence length="401" mass="45074">MVGRSKRRRKAPASQAPESSESDIAAQSEERPHQKKRPSTTMVSDNSDHNHDKPATNATLSQELSDEQELAKARKVHKNQVSSCYAFYHPPELSNELDKHKRRKMAYSCKQCGTKIHRPSYDTSPSNLSKHVAACSKKQQEAEETQKLAALGVTGTQDVDPREVPQLCAIWCAEGAQPFLALGKRAHQAILHPDVLKNLPNRRAVASDIGRLYTAVQQSLIKTLEVIMRPFGTQKNNKANNDLSQQEGSDNKDNEADADEFTEESNEESENEGNDVNDLSNEEEDDCYTSDSCRQTLAKLCQEKKCLTPHNVERDVTTRWNSALMQLTSIVQCSEAILDWQKDKRHGPSRDHFITQNNLDLVQDLVNLLQPFYKITLQVSMRGAAQISQVVVFIDQITSHL</sequence>
<protein>
    <recommendedName>
        <fullName evidence="9">BED-type domain-containing protein</fullName>
    </recommendedName>
</protein>
<dbReference type="PANTHER" id="PTHR46481:SF10">
    <property type="entry name" value="ZINC FINGER BED DOMAIN-CONTAINING PROTEIN 39"/>
    <property type="match status" value="1"/>
</dbReference>
<dbReference type="InterPro" id="IPR052035">
    <property type="entry name" value="ZnF_BED_domain_contain"/>
</dbReference>
<dbReference type="AlphaFoldDB" id="A0A2N5UYH9"/>
<evidence type="ECO:0000256" key="6">
    <source>
        <dbReference type="SAM" id="MobiDB-lite"/>
    </source>
</evidence>